<reference evidence="1 2" key="1">
    <citation type="submission" date="2019-12" db="EMBL/GenBank/DDBJ databases">
        <authorList>
            <person name="Alioto T."/>
            <person name="Alioto T."/>
            <person name="Gomez Garrido J."/>
        </authorList>
    </citation>
    <scope>NUCLEOTIDE SEQUENCE [LARGE SCALE GENOMIC DNA]</scope>
</reference>
<evidence type="ECO:0000313" key="2">
    <source>
        <dbReference type="Proteomes" id="UP000594638"/>
    </source>
</evidence>
<dbReference type="EMBL" id="CACTIH010009100">
    <property type="protein sequence ID" value="CAA3023972.1"/>
    <property type="molecule type" value="Genomic_DNA"/>
</dbReference>
<sequence>MVDGKFEDLIGGLEDTIKMNSQLSGTVFWEKFGNQLEHSHGGSYLRVIKVEEPKLKCLEDEESPIAAELLTELEVQTLVAMLMTSLQRRATKLLVTCGITIAASNDEHYSKNVGEDLRVGDTAVRFG</sequence>
<organism evidence="1 2">
    <name type="scientific">Olea europaea subsp. europaea</name>
    <dbReference type="NCBI Taxonomy" id="158383"/>
    <lineage>
        <taxon>Eukaryota</taxon>
        <taxon>Viridiplantae</taxon>
        <taxon>Streptophyta</taxon>
        <taxon>Embryophyta</taxon>
        <taxon>Tracheophyta</taxon>
        <taxon>Spermatophyta</taxon>
        <taxon>Magnoliopsida</taxon>
        <taxon>eudicotyledons</taxon>
        <taxon>Gunneridae</taxon>
        <taxon>Pentapetalae</taxon>
        <taxon>asterids</taxon>
        <taxon>lamiids</taxon>
        <taxon>Lamiales</taxon>
        <taxon>Oleaceae</taxon>
        <taxon>Oleeae</taxon>
        <taxon>Olea</taxon>
    </lineage>
</organism>
<keyword evidence="2" id="KW-1185">Reference proteome</keyword>
<name>A0A8S0UZM2_OLEEU</name>
<gene>
    <name evidence="1" type="ORF">OLEA9_A112168</name>
</gene>
<comment type="caution">
    <text evidence="1">The sequence shown here is derived from an EMBL/GenBank/DDBJ whole genome shotgun (WGS) entry which is preliminary data.</text>
</comment>
<dbReference type="AlphaFoldDB" id="A0A8S0UZM2"/>
<dbReference type="Gramene" id="OE9A112168T1">
    <property type="protein sequence ID" value="OE9A112168C1"/>
    <property type="gene ID" value="OE9A112168"/>
</dbReference>
<evidence type="ECO:0000313" key="1">
    <source>
        <dbReference type="EMBL" id="CAA3023972.1"/>
    </source>
</evidence>
<protein>
    <submittedName>
        <fullName evidence="1">Uncharacterized protein</fullName>
    </submittedName>
</protein>
<proteinExistence type="predicted"/>
<dbReference type="Proteomes" id="UP000594638">
    <property type="component" value="Unassembled WGS sequence"/>
</dbReference>
<accession>A0A8S0UZM2</accession>